<proteinExistence type="predicted"/>
<dbReference type="Pfam" id="PF13649">
    <property type="entry name" value="Methyltransf_25"/>
    <property type="match status" value="1"/>
</dbReference>
<evidence type="ECO:0000313" key="4">
    <source>
        <dbReference type="Proteomes" id="UP000214646"/>
    </source>
</evidence>
<dbReference type="Proteomes" id="UP000214646">
    <property type="component" value="Unassembled WGS sequence"/>
</dbReference>
<dbReference type="InterPro" id="IPR013783">
    <property type="entry name" value="Ig-like_fold"/>
</dbReference>
<sequence>MEPVSPVILVQQRTTVPCPVRVRNLGHTIWSSNGRNPVHLTLRWLTPRKDAVDVPPARFRLPAPVYPGQSVVVPATVTAPDFLGHYLIEADLTQDGGAAFATHGSRPALVEAQVTGRDADDIDYHKAYATADLTRDYWTVVGPSTKEEFDRLGQAKLDMLRRAGLTPDGRVLDVGCGTGQLAVPLETFLTDRGCYYGTDIGPEAIAYCLQQFKRPNFRFAKNEMTSLPIAGMEFDFVTFFSVFTHTFPDETVLLLAEAKRLLAPGGVVIGDVFTSPMVERAAGNRGAMELNRDHFLKLVALAGLRAEVKESWPWQKYGRREVYSFTRDAGAAG</sequence>
<evidence type="ECO:0000259" key="2">
    <source>
        <dbReference type="Pfam" id="PF13649"/>
    </source>
</evidence>
<dbReference type="EMBL" id="NIDE01000017">
    <property type="protein sequence ID" value="OWK36444.1"/>
    <property type="molecule type" value="Genomic_DNA"/>
</dbReference>
<dbReference type="PANTHER" id="PTHR43861">
    <property type="entry name" value="TRANS-ACONITATE 2-METHYLTRANSFERASE-RELATED"/>
    <property type="match status" value="1"/>
</dbReference>
<keyword evidence="4" id="KW-1185">Reference proteome</keyword>
<protein>
    <submittedName>
        <fullName evidence="3">Methyltransferase</fullName>
    </submittedName>
</protein>
<dbReference type="Gene3D" id="2.60.40.10">
    <property type="entry name" value="Immunoglobulins"/>
    <property type="match status" value="1"/>
</dbReference>
<organism evidence="3 4">
    <name type="scientific">Fimbriiglobus ruber</name>
    <dbReference type="NCBI Taxonomy" id="1908690"/>
    <lineage>
        <taxon>Bacteria</taxon>
        <taxon>Pseudomonadati</taxon>
        <taxon>Planctomycetota</taxon>
        <taxon>Planctomycetia</taxon>
        <taxon>Gemmatales</taxon>
        <taxon>Gemmataceae</taxon>
        <taxon>Fimbriiglobus</taxon>
    </lineage>
</organism>
<evidence type="ECO:0000313" key="3">
    <source>
        <dbReference type="EMBL" id="OWK36444.1"/>
    </source>
</evidence>
<dbReference type="GO" id="GO:0008168">
    <property type="term" value="F:methyltransferase activity"/>
    <property type="evidence" value="ECO:0007669"/>
    <property type="project" value="UniProtKB-KW"/>
</dbReference>
<dbReference type="CDD" id="cd02440">
    <property type="entry name" value="AdoMet_MTases"/>
    <property type="match status" value="1"/>
</dbReference>
<dbReference type="Gene3D" id="3.40.50.150">
    <property type="entry name" value="Vaccinia Virus protein VP39"/>
    <property type="match status" value="1"/>
</dbReference>
<reference evidence="4" key="1">
    <citation type="submission" date="2017-06" db="EMBL/GenBank/DDBJ databases">
        <title>Genome analysis of Fimbriiglobus ruber SP5, the first member of the order Planctomycetales with confirmed chitinolytic capability.</title>
        <authorList>
            <person name="Ravin N.V."/>
            <person name="Rakitin A.L."/>
            <person name="Ivanova A.A."/>
            <person name="Beletsky A.V."/>
            <person name="Kulichevskaya I.S."/>
            <person name="Mardanov A.V."/>
            <person name="Dedysh S.N."/>
        </authorList>
    </citation>
    <scope>NUCLEOTIDE SEQUENCE [LARGE SCALE GENOMIC DNA]</scope>
    <source>
        <strain evidence="4">SP5</strain>
    </source>
</reference>
<keyword evidence="3" id="KW-0489">Methyltransferase</keyword>
<keyword evidence="1 3" id="KW-0808">Transferase</keyword>
<dbReference type="InterPro" id="IPR029063">
    <property type="entry name" value="SAM-dependent_MTases_sf"/>
</dbReference>
<evidence type="ECO:0000256" key="1">
    <source>
        <dbReference type="ARBA" id="ARBA00022679"/>
    </source>
</evidence>
<comment type="caution">
    <text evidence="3">The sequence shown here is derived from an EMBL/GenBank/DDBJ whole genome shotgun (WGS) entry which is preliminary data.</text>
</comment>
<dbReference type="AlphaFoldDB" id="A0A225D9V8"/>
<name>A0A225D9V8_9BACT</name>
<dbReference type="InterPro" id="IPR041698">
    <property type="entry name" value="Methyltransf_25"/>
</dbReference>
<dbReference type="SUPFAM" id="SSF53335">
    <property type="entry name" value="S-adenosyl-L-methionine-dependent methyltransferases"/>
    <property type="match status" value="1"/>
</dbReference>
<accession>A0A225D9V8</accession>
<dbReference type="GO" id="GO:0032259">
    <property type="term" value="P:methylation"/>
    <property type="evidence" value="ECO:0007669"/>
    <property type="project" value="UniProtKB-KW"/>
</dbReference>
<feature type="domain" description="Methyltransferase" evidence="2">
    <location>
        <begin position="171"/>
        <end position="266"/>
    </location>
</feature>
<gene>
    <name evidence="3" type="ORF">FRUB_09007</name>
</gene>